<dbReference type="Proteomes" id="UP001165122">
    <property type="component" value="Unassembled WGS sequence"/>
</dbReference>
<proteinExistence type="predicted"/>
<dbReference type="OrthoDB" id="416096at2759"/>
<dbReference type="PANTHER" id="PTHR33591">
    <property type="entry name" value="BETA-CAROTENE ISOMERASE D27"/>
    <property type="match status" value="1"/>
</dbReference>
<dbReference type="AlphaFoldDB" id="A0A9W7F523"/>
<evidence type="ECO:0000313" key="3">
    <source>
        <dbReference type="EMBL" id="GMI03504.1"/>
    </source>
</evidence>
<keyword evidence="1" id="KW-0732">Signal</keyword>
<accession>A0A9W7F523</accession>
<feature type="signal peptide" evidence="1">
    <location>
        <begin position="1"/>
        <end position="23"/>
    </location>
</feature>
<keyword evidence="4" id="KW-1185">Reference proteome</keyword>
<reference evidence="4" key="1">
    <citation type="journal article" date="2023" name="Commun. Biol.">
        <title>Genome analysis of Parmales, the sister group of diatoms, reveals the evolutionary specialization of diatoms from phago-mixotrophs to photoautotrophs.</title>
        <authorList>
            <person name="Ban H."/>
            <person name="Sato S."/>
            <person name="Yoshikawa S."/>
            <person name="Yamada K."/>
            <person name="Nakamura Y."/>
            <person name="Ichinomiya M."/>
            <person name="Sato N."/>
            <person name="Blanc-Mathieu R."/>
            <person name="Endo H."/>
            <person name="Kuwata A."/>
            <person name="Ogata H."/>
        </authorList>
    </citation>
    <scope>NUCLEOTIDE SEQUENCE [LARGE SCALE GENOMIC DNA]</scope>
    <source>
        <strain evidence="4">NIES 3700</strain>
    </source>
</reference>
<organism evidence="3 4">
    <name type="scientific">Triparma laevis f. longispina</name>
    <dbReference type="NCBI Taxonomy" id="1714387"/>
    <lineage>
        <taxon>Eukaryota</taxon>
        <taxon>Sar</taxon>
        <taxon>Stramenopiles</taxon>
        <taxon>Ochrophyta</taxon>
        <taxon>Bolidophyceae</taxon>
        <taxon>Parmales</taxon>
        <taxon>Triparmaceae</taxon>
        <taxon>Triparma</taxon>
    </lineage>
</organism>
<feature type="chain" id="PRO_5040760272" description="Beta-carotene isomerase D27-like C-terminal domain-containing protein" evidence="1">
    <location>
        <begin position="24"/>
        <end position="441"/>
    </location>
</feature>
<gene>
    <name evidence="3" type="ORF">TrLO_g6358</name>
</gene>
<feature type="domain" description="Beta-carotene isomerase D27-like C-terminal" evidence="2">
    <location>
        <begin position="322"/>
        <end position="398"/>
    </location>
</feature>
<dbReference type="InterPro" id="IPR025114">
    <property type="entry name" value="D27-like_C"/>
</dbReference>
<name>A0A9W7F523_9STRA</name>
<comment type="caution">
    <text evidence="3">The sequence shown here is derived from an EMBL/GenBank/DDBJ whole genome shotgun (WGS) entry which is preliminary data.</text>
</comment>
<sequence>MATFHQFRLLIVLILASIAPIDAFQPAFSRRRHTTRRSLPLRSSTTPPLRAADLALSIPSLLVLNKPSPTSQVTSEGLAKDILETQDAIGSEDGLVLREALKVKRYLLLCCLLKESEEAYYRVASFLAESEVYDFERWDAPNVQEFGLLRKKSGERDSYYSEYSPPPRTNVREITRVVDDLTLTKDSNLSKRNDKMSALDGVLLTIFRKVVGEETKSGTGTTPSMEGLVEQGRNFMIKTNEESHSSSPSTADERQTQMVRSTLRRLMGPIKPIYRLFMGGIVPAKVAVTLQKEDWKNKQVFEGGLFYAPFLTSLVTPLFFQWLVGPARTSRRKDGTRGGVVVEKCRFLEISNCKGLCLNICKKPAEEFFKEELGVGLYVQPNFATHECHWNWGVEPPEGGVKEDESWPKGCMEGCVDRKKVAAVVARQERVNDNDDNTETI</sequence>
<evidence type="ECO:0000313" key="4">
    <source>
        <dbReference type="Proteomes" id="UP001165122"/>
    </source>
</evidence>
<evidence type="ECO:0000256" key="1">
    <source>
        <dbReference type="SAM" id="SignalP"/>
    </source>
</evidence>
<dbReference type="PANTHER" id="PTHR33591:SF2">
    <property type="entry name" value="BETA-CAROTENE ISOMERASE D27"/>
    <property type="match status" value="1"/>
</dbReference>
<protein>
    <recommendedName>
        <fullName evidence="2">Beta-carotene isomerase D27-like C-terminal domain-containing protein</fullName>
    </recommendedName>
</protein>
<dbReference type="EMBL" id="BRXW01000058">
    <property type="protein sequence ID" value="GMI03504.1"/>
    <property type="molecule type" value="Genomic_DNA"/>
</dbReference>
<dbReference type="Pfam" id="PF13225">
    <property type="entry name" value="D27-like_C"/>
    <property type="match status" value="1"/>
</dbReference>
<evidence type="ECO:0000259" key="2">
    <source>
        <dbReference type="Pfam" id="PF13225"/>
    </source>
</evidence>
<dbReference type="GO" id="GO:0005506">
    <property type="term" value="F:iron ion binding"/>
    <property type="evidence" value="ECO:0007669"/>
    <property type="project" value="InterPro"/>
</dbReference>
<dbReference type="InterPro" id="IPR038938">
    <property type="entry name" value="D27-like"/>
</dbReference>